<accession>A0A175S0E4</accession>
<dbReference type="Pfam" id="PF02049">
    <property type="entry name" value="FliE"/>
    <property type="match status" value="1"/>
</dbReference>
<dbReference type="GO" id="GO:0071973">
    <property type="term" value="P:bacterial-type flagellum-dependent cell motility"/>
    <property type="evidence" value="ECO:0007669"/>
    <property type="project" value="InterPro"/>
</dbReference>
<evidence type="ECO:0000256" key="2">
    <source>
        <dbReference type="ARBA" id="ARBA00009272"/>
    </source>
</evidence>
<proteinExistence type="inferred from homology"/>
<organism evidence="6 7">
    <name type="scientific">Curtobacterium luteum</name>
    <dbReference type="NCBI Taxonomy" id="33881"/>
    <lineage>
        <taxon>Bacteria</taxon>
        <taxon>Bacillati</taxon>
        <taxon>Actinomycetota</taxon>
        <taxon>Actinomycetes</taxon>
        <taxon>Micrococcales</taxon>
        <taxon>Microbacteriaceae</taxon>
        <taxon>Curtobacterium</taxon>
    </lineage>
</organism>
<reference evidence="6 7" key="1">
    <citation type="journal article" date="2016" name="Front. Microbiol.">
        <title>Genomic Resource of Rice Seed Associated Bacteria.</title>
        <authorList>
            <person name="Midha S."/>
            <person name="Bansal K."/>
            <person name="Sharma S."/>
            <person name="Kumar N."/>
            <person name="Patil P.P."/>
            <person name="Chaudhry V."/>
            <person name="Patil P.B."/>
        </authorList>
    </citation>
    <scope>NUCLEOTIDE SEQUENCE [LARGE SCALE GENOMIC DNA]</scope>
    <source>
        <strain evidence="6 7">NS184</strain>
    </source>
</reference>
<dbReference type="PATRIC" id="fig|33881.3.peg.668"/>
<dbReference type="PRINTS" id="PR01006">
    <property type="entry name" value="FLGHOOKFLIE"/>
</dbReference>
<keyword evidence="6" id="KW-0966">Cell projection</keyword>
<dbReference type="Proteomes" id="UP000078252">
    <property type="component" value="Unassembled WGS sequence"/>
</dbReference>
<dbReference type="PANTHER" id="PTHR34653:SF1">
    <property type="entry name" value="FLAGELLAR HOOK-BASAL BODY COMPLEX PROTEIN FLIE"/>
    <property type="match status" value="1"/>
</dbReference>
<evidence type="ECO:0000313" key="6">
    <source>
        <dbReference type="EMBL" id="KTR09337.1"/>
    </source>
</evidence>
<dbReference type="GO" id="GO:0009425">
    <property type="term" value="C:bacterial-type flagellum basal body"/>
    <property type="evidence" value="ECO:0007669"/>
    <property type="project" value="UniProtKB-SubCell"/>
</dbReference>
<evidence type="ECO:0000256" key="1">
    <source>
        <dbReference type="ARBA" id="ARBA00004117"/>
    </source>
</evidence>
<name>A0A175S0E4_9MICO</name>
<comment type="similarity">
    <text evidence="2 4">Belongs to the FliE family.</text>
</comment>
<evidence type="ECO:0000256" key="5">
    <source>
        <dbReference type="NCBIfam" id="TIGR00205"/>
    </source>
</evidence>
<gene>
    <name evidence="4" type="primary">fliE</name>
    <name evidence="6" type="ORF">NS184_03000</name>
</gene>
<dbReference type="STRING" id="33881.NS184_03000"/>
<dbReference type="EMBL" id="LDQC01000018">
    <property type="protein sequence ID" value="KTR09337.1"/>
    <property type="molecule type" value="Genomic_DNA"/>
</dbReference>
<sequence length="118" mass="11667">MPIDAVNGVTTNAMTRAFAGATDAATGAGAVGATGVGTTTATGTSGDGFAASLGNAVDGLQQLQSDSKTLALKAVTGNLDDIHDATIAATRAQVTLELVAAVRNKGVDAFNEIMRMQA</sequence>
<comment type="subcellular location">
    <subcellularLocation>
        <location evidence="1 4">Bacterial flagellum basal body</location>
    </subcellularLocation>
</comment>
<comment type="caution">
    <text evidence="6">The sequence shown here is derived from an EMBL/GenBank/DDBJ whole genome shotgun (WGS) entry which is preliminary data.</text>
</comment>
<dbReference type="GO" id="GO:0003774">
    <property type="term" value="F:cytoskeletal motor activity"/>
    <property type="evidence" value="ECO:0007669"/>
    <property type="project" value="InterPro"/>
</dbReference>
<keyword evidence="3 4" id="KW-0975">Bacterial flagellum</keyword>
<dbReference type="HAMAP" id="MF_00724">
    <property type="entry name" value="FliE"/>
    <property type="match status" value="1"/>
</dbReference>
<evidence type="ECO:0000256" key="4">
    <source>
        <dbReference type="HAMAP-Rule" id="MF_00724"/>
    </source>
</evidence>
<protein>
    <recommendedName>
        <fullName evidence="4 5">Flagellar hook-basal body complex protein FliE</fullName>
    </recommendedName>
</protein>
<dbReference type="NCBIfam" id="TIGR00205">
    <property type="entry name" value="fliE"/>
    <property type="match status" value="1"/>
</dbReference>
<dbReference type="GO" id="GO:0005198">
    <property type="term" value="F:structural molecule activity"/>
    <property type="evidence" value="ECO:0007669"/>
    <property type="project" value="UniProtKB-UniRule"/>
</dbReference>
<dbReference type="PANTHER" id="PTHR34653">
    <property type="match status" value="1"/>
</dbReference>
<keyword evidence="6" id="KW-0282">Flagellum</keyword>
<dbReference type="RefSeq" id="WP_058724666.1">
    <property type="nucleotide sequence ID" value="NZ_LDQC01000018.1"/>
</dbReference>
<evidence type="ECO:0000256" key="3">
    <source>
        <dbReference type="ARBA" id="ARBA00023143"/>
    </source>
</evidence>
<dbReference type="InterPro" id="IPR001624">
    <property type="entry name" value="FliE"/>
</dbReference>
<keyword evidence="6" id="KW-0969">Cilium</keyword>
<evidence type="ECO:0000313" key="7">
    <source>
        <dbReference type="Proteomes" id="UP000078252"/>
    </source>
</evidence>
<dbReference type="AlphaFoldDB" id="A0A175S0E4"/>
<dbReference type="OrthoDB" id="3268318at2"/>